<comment type="subcellular location">
    <subcellularLocation>
        <location evidence="1">Nucleus</location>
    </subcellularLocation>
</comment>
<evidence type="ECO:0000256" key="4">
    <source>
        <dbReference type="ARBA" id="ARBA00023038"/>
    </source>
</evidence>
<dbReference type="PANTHER" id="PTHR24208">
    <property type="entry name" value="LIM/HOMEOBOX PROTEIN LHX"/>
    <property type="match status" value="1"/>
</dbReference>
<keyword evidence="5" id="KW-0238">DNA-binding</keyword>
<dbReference type="Pfam" id="PF00412">
    <property type="entry name" value="LIM"/>
    <property type="match status" value="1"/>
</dbReference>
<sequence>MDLTTSMKREIDDFPDLVGAFITSPSHPPSTSTFTPTRVAGDSFAVSPSLLEPAFPGLPSREEYACAACGYEIRERYLLRVMDDFWHEMCLRCFSCDRALSEKDTCFVKDGRVYCKEDHSQ</sequence>
<organism evidence="10 11">
    <name type="scientific">Steinernema glaseri</name>
    <dbReference type="NCBI Taxonomy" id="37863"/>
    <lineage>
        <taxon>Eukaryota</taxon>
        <taxon>Metazoa</taxon>
        <taxon>Ecdysozoa</taxon>
        <taxon>Nematoda</taxon>
        <taxon>Chromadorea</taxon>
        <taxon>Rhabditida</taxon>
        <taxon>Tylenchina</taxon>
        <taxon>Panagrolaimomorpha</taxon>
        <taxon>Strongyloidoidea</taxon>
        <taxon>Steinernematidae</taxon>
        <taxon>Steinernema</taxon>
    </lineage>
</organism>
<dbReference type="PANTHER" id="PTHR24208:SF166">
    <property type="entry name" value="LIM HOMEOBOX TRANSCRIPTION FACTOR 1 ALPHA, ISOFORM B"/>
    <property type="match status" value="1"/>
</dbReference>
<name>A0A1I8A4E1_9BILA</name>
<feature type="domain" description="LIM zinc-binding" evidence="9">
    <location>
        <begin position="64"/>
        <end position="121"/>
    </location>
</feature>
<keyword evidence="7" id="KW-0539">Nucleus</keyword>
<dbReference type="Proteomes" id="UP000095287">
    <property type="component" value="Unplaced"/>
</dbReference>
<evidence type="ECO:0000256" key="5">
    <source>
        <dbReference type="ARBA" id="ARBA00023125"/>
    </source>
</evidence>
<keyword evidence="3 8" id="KW-0862">Zinc</keyword>
<evidence type="ECO:0000256" key="6">
    <source>
        <dbReference type="ARBA" id="ARBA00023155"/>
    </source>
</evidence>
<dbReference type="GO" id="GO:0046872">
    <property type="term" value="F:metal ion binding"/>
    <property type="evidence" value="ECO:0007669"/>
    <property type="project" value="UniProtKB-KW"/>
</dbReference>
<evidence type="ECO:0000313" key="11">
    <source>
        <dbReference type="WBParaSite" id="L893_g32753.t1"/>
    </source>
</evidence>
<keyword evidence="2 8" id="KW-0479">Metal-binding</keyword>
<evidence type="ECO:0000259" key="9">
    <source>
        <dbReference type="PROSITE" id="PS50023"/>
    </source>
</evidence>
<dbReference type="PROSITE" id="PS50023">
    <property type="entry name" value="LIM_DOMAIN_2"/>
    <property type="match status" value="1"/>
</dbReference>
<evidence type="ECO:0000313" key="10">
    <source>
        <dbReference type="Proteomes" id="UP000095287"/>
    </source>
</evidence>
<accession>A0A1I8A4E1</accession>
<dbReference type="Gene3D" id="2.10.110.10">
    <property type="entry name" value="Cysteine Rich Protein"/>
    <property type="match status" value="1"/>
</dbReference>
<dbReference type="SMART" id="SM00132">
    <property type="entry name" value="LIM"/>
    <property type="match status" value="1"/>
</dbReference>
<keyword evidence="6" id="KW-0371">Homeobox</keyword>
<dbReference type="GO" id="GO:0000977">
    <property type="term" value="F:RNA polymerase II transcription regulatory region sequence-specific DNA binding"/>
    <property type="evidence" value="ECO:0007669"/>
    <property type="project" value="TreeGrafter"/>
</dbReference>
<keyword evidence="10" id="KW-1185">Reference proteome</keyword>
<dbReference type="InterPro" id="IPR050453">
    <property type="entry name" value="LIM_Homeobox_TF"/>
</dbReference>
<dbReference type="PROSITE" id="PS00478">
    <property type="entry name" value="LIM_DOMAIN_1"/>
    <property type="match status" value="1"/>
</dbReference>
<evidence type="ECO:0000256" key="8">
    <source>
        <dbReference type="PROSITE-ProRule" id="PRU00125"/>
    </source>
</evidence>
<reference evidence="11" key="1">
    <citation type="submission" date="2016-11" db="UniProtKB">
        <authorList>
            <consortium name="WormBaseParasite"/>
        </authorList>
    </citation>
    <scope>IDENTIFICATION</scope>
</reference>
<evidence type="ECO:0000256" key="2">
    <source>
        <dbReference type="ARBA" id="ARBA00022723"/>
    </source>
</evidence>
<dbReference type="SUPFAM" id="SSF57716">
    <property type="entry name" value="Glucocorticoid receptor-like (DNA-binding domain)"/>
    <property type="match status" value="2"/>
</dbReference>
<dbReference type="GO" id="GO:0000981">
    <property type="term" value="F:DNA-binding transcription factor activity, RNA polymerase II-specific"/>
    <property type="evidence" value="ECO:0007669"/>
    <property type="project" value="TreeGrafter"/>
</dbReference>
<protein>
    <submittedName>
        <fullName evidence="11">LIM zinc-binding domain-containing protein</fullName>
    </submittedName>
</protein>
<evidence type="ECO:0000256" key="7">
    <source>
        <dbReference type="ARBA" id="ARBA00023242"/>
    </source>
</evidence>
<dbReference type="WBParaSite" id="L893_g32753.t1">
    <property type="protein sequence ID" value="L893_g32753.t1"/>
    <property type="gene ID" value="L893_g32753"/>
</dbReference>
<evidence type="ECO:0000256" key="1">
    <source>
        <dbReference type="ARBA" id="ARBA00004123"/>
    </source>
</evidence>
<dbReference type="AlphaFoldDB" id="A0A1I8A4E1"/>
<dbReference type="InterPro" id="IPR001781">
    <property type="entry name" value="Znf_LIM"/>
</dbReference>
<evidence type="ECO:0000256" key="3">
    <source>
        <dbReference type="ARBA" id="ARBA00022833"/>
    </source>
</evidence>
<proteinExistence type="predicted"/>
<dbReference type="GO" id="GO:0030182">
    <property type="term" value="P:neuron differentiation"/>
    <property type="evidence" value="ECO:0007669"/>
    <property type="project" value="TreeGrafter"/>
</dbReference>
<keyword evidence="4 8" id="KW-0440">LIM domain</keyword>
<dbReference type="GO" id="GO:0005634">
    <property type="term" value="C:nucleus"/>
    <property type="evidence" value="ECO:0007669"/>
    <property type="project" value="UniProtKB-SubCell"/>
</dbReference>